<dbReference type="EMBL" id="BAAAYN010000008">
    <property type="protein sequence ID" value="GAA3384605.1"/>
    <property type="molecule type" value="Genomic_DNA"/>
</dbReference>
<sequence>MDERSARTMFRRLAERDLEETTVDVDEAIRGGRRRRRRRRLAWIAGAAVLVIGGIGALTAPMLRDDPKAIGPAGPRFVKAEGADLKAGMQRLQVGWAPDGVTGTATYTADDHQSVQFLRTEDPNDQGGGPLPGYGPASVWLAESASTLTFSDPGGPTEPGPDIRGVKSTWFEITNGEAPGGTLTWTPSPGLRAMVVAGSKATAARIADSVRTDQVAPVVLPFSMPRPRDLEVMGTEATRYDNGHYSGSVSFRKAGDTTQFPSELKFWLAQDERPEHNGKPTTTLHGRPVRLSDGPPENGVNVWLHLEGGVVVGSLDSAQQARYLRDRNEIIAMVESIEPVKDPGDYRNWTKGFLR</sequence>
<evidence type="ECO:0000313" key="3">
    <source>
        <dbReference type="EMBL" id="GAA3384605.1"/>
    </source>
</evidence>
<gene>
    <name evidence="3" type="ORF">GCM10020369_14960</name>
</gene>
<comment type="caution">
    <text evidence="3">The sequence shown here is derived from an EMBL/GenBank/DDBJ whole genome shotgun (WGS) entry which is preliminary data.</text>
</comment>
<proteinExistence type="predicted"/>
<protein>
    <recommendedName>
        <fullName evidence="5">DUF4179 domain-containing protein</fullName>
    </recommendedName>
</protein>
<keyword evidence="2" id="KW-0812">Transmembrane</keyword>
<keyword evidence="2" id="KW-0472">Membrane</keyword>
<keyword evidence="4" id="KW-1185">Reference proteome</keyword>
<keyword evidence="2" id="KW-1133">Transmembrane helix</keyword>
<evidence type="ECO:0000256" key="1">
    <source>
        <dbReference type="SAM" id="MobiDB-lite"/>
    </source>
</evidence>
<feature type="transmembrane region" description="Helical" evidence="2">
    <location>
        <begin position="41"/>
        <end position="63"/>
    </location>
</feature>
<dbReference type="Proteomes" id="UP001501676">
    <property type="component" value="Unassembled WGS sequence"/>
</dbReference>
<evidence type="ECO:0000313" key="4">
    <source>
        <dbReference type="Proteomes" id="UP001501676"/>
    </source>
</evidence>
<name>A0ABP6STQ0_9ACTN</name>
<evidence type="ECO:0008006" key="5">
    <source>
        <dbReference type="Google" id="ProtNLM"/>
    </source>
</evidence>
<organism evidence="3 4">
    <name type="scientific">Cryptosporangium minutisporangium</name>
    <dbReference type="NCBI Taxonomy" id="113569"/>
    <lineage>
        <taxon>Bacteria</taxon>
        <taxon>Bacillati</taxon>
        <taxon>Actinomycetota</taxon>
        <taxon>Actinomycetes</taxon>
        <taxon>Cryptosporangiales</taxon>
        <taxon>Cryptosporangiaceae</taxon>
        <taxon>Cryptosporangium</taxon>
    </lineage>
</organism>
<accession>A0ABP6STQ0</accession>
<feature type="region of interest" description="Disordered" evidence="1">
    <location>
        <begin position="273"/>
        <end position="293"/>
    </location>
</feature>
<dbReference type="RefSeq" id="WP_345727254.1">
    <property type="nucleotide sequence ID" value="NZ_BAAAYN010000008.1"/>
</dbReference>
<reference evidence="4" key="1">
    <citation type="journal article" date="2019" name="Int. J. Syst. Evol. Microbiol.">
        <title>The Global Catalogue of Microorganisms (GCM) 10K type strain sequencing project: providing services to taxonomists for standard genome sequencing and annotation.</title>
        <authorList>
            <consortium name="The Broad Institute Genomics Platform"/>
            <consortium name="The Broad Institute Genome Sequencing Center for Infectious Disease"/>
            <person name="Wu L."/>
            <person name="Ma J."/>
        </authorList>
    </citation>
    <scope>NUCLEOTIDE SEQUENCE [LARGE SCALE GENOMIC DNA]</scope>
    <source>
        <strain evidence="4">JCM 9458</strain>
    </source>
</reference>
<evidence type="ECO:0000256" key="2">
    <source>
        <dbReference type="SAM" id="Phobius"/>
    </source>
</evidence>